<accession>A0A7U2EYK0</accession>
<reference evidence="3" key="1">
    <citation type="journal article" date="2021" name="BMC Genomics">
        <title>Chromosome-level genome assembly and manually-curated proteome of model necrotroph Parastagonospora nodorum Sn15 reveals a genome-wide trove of candidate effector homologs, and redundancy of virulence-related functions within an accessory chromosome.</title>
        <authorList>
            <person name="Bertazzoni S."/>
            <person name="Jones D.A.B."/>
            <person name="Phan H.T."/>
            <person name="Tan K.-C."/>
            <person name="Hane J.K."/>
        </authorList>
    </citation>
    <scope>NUCLEOTIDE SEQUENCE [LARGE SCALE GENOMIC DNA]</scope>
    <source>
        <strain evidence="3">SN15 / ATCC MYA-4574 / FGSC 10173)</strain>
    </source>
</reference>
<name>A0A7U2EYK0_PHANO</name>
<keyword evidence="3" id="KW-1185">Reference proteome</keyword>
<dbReference type="AlphaFoldDB" id="A0A7U2EYK0"/>
<evidence type="ECO:0000313" key="2">
    <source>
        <dbReference type="EMBL" id="QRC95424.1"/>
    </source>
</evidence>
<sequence>MEDVNDELARTPSTKIPANQSGPVSHLTKRDFTICPKQRLPYHSSHDQDSSTSAPRVANVDAAILHFSWRAVSDVNSLRGSYRFETHAGPHRYFASLNPGLQFDN</sequence>
<evidence type="ECO:0000313" key="3">
    <source>
        <dbReference type="Proteomes" id="UP000663193"/>
    </source>
</evidence>
<organism evidence="2 3">
    <name type="scientific">Phaeosphaeria nodorum (strain SN15 / ATCC MYA-4574 / FGSC 10173)</name>
    <name type="common">Glume blotch fungus</name>
    <name type="synonym">Parastagonospora nodorum</name>
    <dbReference type="NCBI Taxonomy" id="321614"/>
    <lineage>
        <taxon>Eukaryota</taxon>
        <taxon>Fungi</taxon>
        <taxon>Dikarya</taxon>
        <taxon>Ascomycota</taxon>
        <taxon>Pezizomycotina</taxon>
        <taxon>Dothideomycetes</taxon>
        <taxon>Pleosporomycetidae</taxon>
        <taxon>Pleosporales</taxon>
        <taxon>Pleosporineae</taxon>
        <taxon>Phaeosphaeriaceae</taxon>
        <taxon>Parastagonospora</taxon>
    </lineage>
</organism>
<protein>
    <submittedName>
        <fullName evidence="2">Uncharacterized protein</fullName>
    </submittedName>
</protein>
<feature type="compositionally biased region" description="Polar residues" evidence="1">
    <location>
        <begin position="11"/>
        <end position="23"/>
    </location>
</feature>
<gene>
    <name evidence="2" type="ORF">JI435_407330</name>
</gene>
<dbReference type="Proteomes" id="UP000663193">
    <property type="component" value="Chromosome 5"/>
</dbReference>
<proteinExistence type="predicted"/>
<dbReference type="VEuPathDB" id="FungiDB:JI435_407330"/>
<feature type="region of interest" description="Disordered" evidence="1">
    <location>
        <begin position="1"/>
        <end position="30"/>
    </location>
</feature>
<evidence type="ECO:0000256" key="1">
    <source>
        <dbReference type="SAM" id="MobiDB-lite"/>
    </source>
</evidence>
<dbReference type="EMBL" id="CP069027">
    <property type="protein sequence ID" value="QRC95424.1"/>
    <property type="molecule type" value="Genomic_DNA"/>
</dbReference>